<dbReference type="EMBL" id="CP012643">
    <property type="protein sequence ID" value="ALJ01010.1"/>
    <property type="molecule type" value="Genomic_DNA"/>
</dbReference>
<accession>A0A0P0CGE9</accession>
<dbReference type="AlphaFoldDB" id="A0A0P0CGE9"/>
<reference evidence="1 2" key="1">
    <citation type="submission" date="2015-08" db="EMBL/GenBank/DDBJ databases">
        <title>Complete genome sequence of Rufibacter tibetensis strain 1351t, a radiation-resistant bacterium from tibet plateau.</title>
        <authorList>
            <person name="Dai J."/>
        </authorList>
    </citation>
    <scope>NUCLEOTIDE SEQUENCE [LARGE SCALE GENOMIC DNA]</scope>
    <source>
        <strain evidence="1 2">1351</strain>
    </source>
</reference>
<name>A0A0P0CGE9_9BACT</name>
<organism evidence="1 2">
    <name type="scientific">Rufibacter tibetensis</name>
    <dbReference type="NCBI Taxonomy" id="512763"/>
    <lineage>
        <taxon>Bacteria</taxon>
        <taxon>Pseudomonadati</taxon>
        <taxon>Bacteroidota</taxon>
        <taxon>Cytophagia</taxon>
        <taxon>Cytophagales</taxon>
        <taxon>Hymenobacteraceae</taxon>
        <taxon>Rufibacter</taxon>
    </lineage>
</organism>
<gene>
    <name evidence="1" type="ORF">DC20_20965</name>
</gene>
<dbReference type="KEGG" id="rti:DC20_20965"/>
<evidence type="ECO:0000313" key="1">
    <source>
        <dbReference type="EMBL" id="ALJ01010.1"/>
    </source>
</evidence>
<evidence type="ECO:0000313" key="2">
    <source>
        <dbReference type="Proteomes" id="UP000061382"/>
    </source>
</evidence>
<sequence length="72" mass="7537">MLGALRAAGLADGGAQAAYLPHVIQGVLIGPRHGHGRQAAQSRSSSMHRSIIFTSGSFRQEVAQLPHSVAHL</sequence>
<protein>
    <submittedName>
        <fullName evidence="1">Uncharacterized protein</fullName>
    </submittedName>
</protein>
<dbReference type="Proteomes" id="UP000061382">
    <property type="component" value="Chromosome"/>
</dbReference>
<keyword evidence="2" id="KW-1185">Reference proteome</keyword>
<proteinExistence type="predicted"/>